<dbReference type="Proteomes" id="UP000069902">
    <property type="component" value="Chromosome cPNK"/>
</dbReference>
<dbReference type="NCBIfam" id="NF005559">
    <property type="entry name" value="PRK07231.1"/>
    <property type="match status" value="1"/>
</dbReference>
<dbReference type="GO" id="GO:0016491">
    <property type="term" value="F:oxidoreductase activity"/>
    <property type="evidence" value="ECO:0007669"/>
    <property type="project" value="UniProtKB-KW"/>
</dbReference>
<dbReference type="InterPro" id="IPR020904">
    <property type="entry name" value="Sc_DH/Rdtase_CS"/>
</dbReference>
<evidence type="ECO:0000256" key="1">
    <source>
        <dbReference type="ARBA" id="ARBA00006484"/>
    </source>
</evidence>
<keyword evidence="2" id="KW-0560">Oxidoreductase</keyword>
<dbReference type="Gene3D" id="3.40.50.720">
    <property type="entry name" value="NAD(P)-binding Rossmann-like Domain"/>
    <property type="match status" value="1"/>
</dbReference>
<gene>
    <name evidence="3" type="ORF">PNK_1870</name>
</gene>
<protein>
    <submittedName>
        <fullName evidence="3">Short-chain dehydrogenase/reductase</fullName>
    </submittedName>
</protein>
<dbReference type="EMBL" id="LN879502">
    <property type="protein sequence ID" value="CUI17476.1"/>
    <property type="molecule type" value="Genomic_DNA"/>
</dbReference>
<dbReference type="AlphaFoldDB" id="A0A0U5JF97"/>
<dbReference type="KEGG" id="pnl:PNK_1870"/>
<keyword evidence="4" id="KW-1185">Reference proteome</keyword>
<evidence type="ECO:0000256" key="2">
    <source>
        <dbReference type="ARBA" id="ARBA00023002"/>
    </source>
</evidence>
<proteinExistence type="inferred from homology"/>
<dbReference type="InterPro" id="IPR002347">
    <property type="entry name" value="SDR_fam"/>
</dbReference>
<dbReference type="FunCoup" id="A0A0U5JF97">
    <property type="interactions" value="29"/>
</dbReference>
<comment type="similarity">
    <text evidence="1">Belongs to the short-chain dehydrogenases/reductases (SDR) family.</text>
</comment>
<dbReference type="PANTHER" id="PTHR43639:SF1">
    <property type="entry name" value="SHORT-CHAIN DEHYDROGENASE_REDUCTASE FAMILY PROTEIN"/>
    <property type="match status" value="1"/>
</dbReference>
<dbReference type="STRING" id="389348.PNK_1870"/>
<dbReference type="RefSeq" id="WP_032123989.1">
    <property type="nucleotide sequence ID" value="NZ_LN879502.1"/>
</dbReference>
<dbReference type="PROSITE" id="PS00061">
    <property type="entry name" value="ADH_SHORT"/>
    <property type="match status" value="1"/>
</dbReference>
<dbReference type="InParanoid" id="A0A0U5JF97"/>
<dbReference type="FunFam" id="3.40.50.720:FF:000084">
    <property type="entry name" value="Short-chain dehydrogenase reductase"/>
    <property type="match status" value="1"/>
</dbReference>
<evidence type="ECO:0000313" key="4">
    <source>
        <dbReference type="Proteomes" id="UP000069902"/>
    </source>
</evidence>
<sequence>MSKKLTGKVAIVTGASKGIGAAIAKHLAAEGASVTVNYATSKESADRVVESIERDGGKAIAIQANIAQPADIQKLFTTTLKTFGRVDILINNAGVYEFGSLESVTPDSFHRIFDLNVLGLILASQEAAKHFGSNGGSIVNISSVSSTLTFPETTVYSASKAAVDAITKCLSKELGPRKIRVNAINPGMVETEGVHAAGIDTSDFRKQVETQAPLGRIGQPEDIAPAVVFLTSDEASWITGETLFISGGLQ</sequence>
<dbReference type="InterPro" id="IPR036291">
    <property type="entry name" value="NAD(P)-bd_dom_sf"/>
</dbReference>
<reference evidence="4" key="1">
    <citation type="submission" date="2015-09" db="EMBL/GenBank/DDBJ databases">
        <authorList>
            <person name="Bertelli C."/>
        </authorList>
    </citation>
    <scope>NUCLEOTIDE SEQUENCE [LARGE SCALE GENOMIC DNA]</scope>
    <source>
        <strain evidence="4">KNic</strain>
    </source>
</reference>
<dbReference type="SUPFAM" id="SSF51735">
    <property type="entry name" value="NAD(P)-binding Rossmann-fold domains"/>
    <property type="match status" value="1"/>
</dbReference>
<accession>A0A0U5JF97</accession>
<organism evidence="3 4">
    <name type="scientific">Candidatus Protochlamydia naegleriophila</name>
    <dbReference type="NCBI Taxonomy" id="389348"/>
    <lineage>
        <taxon>Bacteria</taxon>
        <taxon>Pseudomonadati</taxon>
        <taxon>Chlamydiota</taxon>
        <taxon>Chlamydiia</taxon>
        <taxon>Parachlamydiales</taxon>
        <taxon>Parachlamydiaceae</taxon>
        <taxon>Candidatus Protochlamydia</taxon>
    </lineage>
</organism>
<dbReference type="Pfam" id="PF13561">
    <property type="entry name" value="adh_short_C2"/>
    <property type="match status" value="1"/>
</dbReference>
<evidence type="ECO:0000313" key="3">
    <source>
        <dbReference type="EMBL" id="CUI17476.1"/>
    </source>
</evidence>
<name>A0A0U5JF97_9BACT</name>
<dbReference type="PANTHER" id="PTHR43639">
    <property type="entry name" value="OXIDOREDUCTASE, SHORT-CHAIN DEHYDROGENASE/REDUCTASE FAMILY (AFU_ORTHOLOGUE AFUA_5G02870)"/>
    <property type="match status" value="1"/>
</dbReference>
<dbReference type="PRINTS" id="PR00081">
    <property type="entry name" value="GDHRDH"/>
</dbReference>
<dbReference type="PRINTS" id="PR00080">
    <property type="entry name" value="SDRFAMILY"/>
</dbReference>
<dbReference type="PATRIC" id="fig|389348.3.peg.2101"/>